<organism evidence="3 4">
    <name type="scientific">Cotesia congregata</name>
    <name type="common">Parasitoid wasp</name>
    <name type="synonym">Apanteles congregatus</name>
    <dbReference type="NCBI Taxonomy" id="51543"/>
    <lineage>
        <taxon>Eukaryota</taxon>
        <taxon>Metazoa</taxon>
        <taxon>Ecdysozoa</taxon>
        <taxon>Arthropoda</taxon>
        <taxon>Hexapoda</taxon>
        <taxon>Insecta</taxon>
        <taxon>Pterygota</taxon>
        <taxon>Neoptera</taxon>
        <taxon>Endopterygota</taxon>
        <taxon>Hymenoptera</taxon>
        <taxon>Apocrita</taxon>
        <taxon>Ichneumonoidea</taxon>
        <taxon>Braconidae</taxon>
        <taxon>Microgastrinae</taxon>
        <taxon>Cotesia</taxon>
    </lineage>
</organism>
<accession>A0A8J2MJW7</accession>
<dbReference type="SUPFAM" id="SSF54695">
    <property type="entry name" value="POZ domain"/>
    <property type="match status" value="1"/>
</dbReference>
<dbReference type="InterPro" id="IPR011333">
    <property type="entry name" value="SKP1/BTB/POZ_sf"/>
</dbReference>
<reference evidence="3" key="1">
    <citation type="submission" date="2021-04" db="EMBL/GenBank/DDBJ databases">
        <authorList>
            <person name="Chebbi M.A.C M."/>
        </authorList>
    </citation>
    <scope>NUCLEOTIDE SEQUENCE</scope>
</reference>
<evidence type="ECO:0000256" key="1">
    <source>
        <dbReference type="SAM" id="MobiDB-lite"/>
    </source>
</evidence>
<feature type="region of interest" description="Disordered" evidence="1">
    <location>
        <begin position="338"/>
        <end position="373"/>
    </location>
</feature>
<name>A0A8J2MJW7_COTCN</name>
<dbReference type="OrthoDB" id="6335872at2759"/>
<dbReference type="AlphaFoldDB" id="A0A8J2MJW7"/>
<feature type="region of interest" description="Disordered" evidence="1">
    <location>
        <begin position="531"/>
        <end position="568"/>
    </location>
</feature>
<dbReference type="PANTHER" id="PTHR45774:SF4">
    <property type="entry name" value="AXUNDEAD, ISOFORM F"/>
    <property type="match status" value="1"/>
</dbReference>
<dbReference type="Proteomes" id="UP000786811">
    <property type="component" value="Unassembled WGS sequence"/>
</dbReference>
<proteinExistence type="predicted"/>
<evidence type="ECO:0000313" key="3">
    <source>
        <dbReference type="EMBL" id="CAG5088489.1"/>
    </source>
</evidence>
<evidence type="ECO:0000259" key="2">
    <source>
        <dbReference type="SMART" id="SM00875"/>
    </source>
</evidence>
<keyword evidence="4" id="KW-1185">Reference proteome</keyword>
<protein>
    <submittedName>
        <fullName evidence="3">Similar to btbd6a: BTB/POZ domain-containing protein 6-A (Danio rerio)</fullName>
    </submittedName>
</protein>
<dbReference type="Gene3D" id="3.30.710.10">
    <property type="entry name" value="Potassium Channel Kv1.1, Chain A"/>
    <property type="match status" value="1"/>
</dbReference>
<dbReference type="InterPro" id="IPR011705">
    <property type="entry name" value="BACK"/>
</dbReference>
<evidence type="ECO:0000313" key="4">
    <source>
        <dbReference type="Proteomes" id="UP000786811"/>
    </source>
</evidence>
<dbReference type="GO" id="GO:0005829">
    <property type="term" value="C:cytosol"/>
    <property type="evidence" value="ECO:0007669"/>
    <property type="project" value="TreeGrafter"/>
</dbReference>
<dbReference type="GO" id="GO:0022008">
    <property type="term" value="P:neurogenesis"/>
    <property type="evidence" value="ECO:0007669"/>
    <property type="project" value="TreeGrafter"/>
</dbReference>
<feature type="domain" description="BACK" evidence="2">
    <location>
        <begin position="379"/>
        <end position="488"/>
    </location>
</feature>
<feature type="domain" description="BACK" evidence="2">
    <location>
        <begin position="191"/>
        <end position="295"/>
    </location>
</feature>
<comment type="caution">
    <text evidence="3">The sequence shown here is derived from an EMBL/GenBank/DDBJ whole genome shotgun (WGS) entry which is preliminary data.</text>
</comment>
<sequence length="589" mass="65983">MYIIKLWIISYSKKFKSRDGTKCYRKPTCILKPIKRFFLKTRIPPITGDCLKSMSQVGIPGDTWKYCVDRQALADKSEWFRALLMGDMAPPPSNPPPTICLQHVEKRAFDHLYKYFREEPINFNSVLTARATLDAAHYYLCPELAVIAVDYIIKNLNSSTVINVYHGLSLYALPEADGNEQIPSAPPENDAAEIAVGCTRLLKACLTVIDSAPDEVLREEGFEELTVEEIASLASRDDLRLAKESILFEALDKWAASECRRRGIEPTSHNKRSAVSDEIWYSVRYLLMNDQEFIQGPMASGILSSEESAAIVAKILGHSNHQDNDQLARCIAPYSLSTTPRGRKTPTKAKFGMKPGKKEREDNKKNRRKECTSQGQRACARVGDLVVPVGCTRLLKACLTVIDSAPDEVLREEGFEELTVEEIASLASRDDLRLAKESILFEALDKWAASECRRRGIEPTSHNKRSAVSDEIWYSVRYLLMNDQEFIQGPMASGILSSEESAAIVAKILGHSNHQDNDQLARCIAPYSLSTTPRGRKTPTKAKFGMKPGKKEREDNKKNRRKECTSQGQRACARVGDLVVRVLASCNDD</sequence>
<dbReference type="Gene3D" id="1.25.40.420">
    <property type="match status" value="2"/>
</dbReference>
<gene>
    <name evidence="3" type="ORF">HICCMSTLAB_LOCUS4869</name>
</gene>
<dbReference type="SMART" id="SM00875">
    <property type="entry name" value="BACK"/>
    <property type="match status" value="2"/>
</dbReference>
<dbReference type="PANTHER" id="PTHR45774">
    <property type="entry name" value="BTB/POZ DOMAIN-CONTAINING"/>
    <property type="match status" value="1"/>
</dbReference>
<dbReference type="Pfam" id="PF07707">
    <property type="entry name" value="BACK"/>
    <property type="match status" value="2"/>
</dbReference>
<dbReference type="EMBL" id="CAJNRD030001119">
    <property type="protein sequence ID" value="CAG5088489.1"/>
    <property type="molecule type" value="Genomic_DNA"/>
</dbReference>